<dbReference type="Pfam" id="PF11941">
    <property type="entry name" value="DUF3459"/>
    <property type="match status" value="1"/>
</dbReference>
<dbReference type="AlphaFoldDB" id="A0A935T8H8"/>
<protein>
    <submittedName>
        <fullName evidence="3">DUF3459 domain-containing protein</fullName>
    </submittedName>
</protein>
<dbReference type="Proteomes" id="UP000706151">
    <property type="component" value="Unassembled WGS sequence"/>
</dbReference>
<evidence type="ECO:0000259" key="2">
    <source>
        <dbReference type="Pfam" id="PF11941"/>
    </source>
</evidence>
<proteinExistence type="predicted"/>
<dbReference type="InterPro" id="IPR022567">
    <property type="entry name" value="DUF3459"/>
</dbReference>
<dbReference type="GO" id="GO:0016798">
    <property type="term" value="F:hydrolase activity, acting on glycosyl bonds"/>
    <property type="evidence" value="ECO:0007669"/>
    <property type="project" value="UniProtKB-KW"/>
</dbReference>
<comment type="caution">
    <text evidence="3">The sequence shown here is derived from an EMBL/GenBank/DDBJ whole genome shotgun (WGS) entry which is preliminary data.</text>
</comment>
<dbReference type="PANTHER" id="PTHR43651:SF11">
    <property type="entry name" value="MALTO-OLIGOSYLTREHALOSE TREHALOHYDROLASE"/>
    <property type="match status" value="1"/>
</dbReference>
<dbReference type="EMBL" id="JADJOT010000009">
    <property type="protein sequence ID" value="MBK7954960.1"/>
    <property type="molecule type" value="Genomic_DNA"/>
</dbReference>
<name>A0A935T8H8_9PROT</name>
<dbReference type="InterPro" id="IPR017853">
    <property type="entry name" value="GH"/>
</dbReference>
<evidence type="ECO:0000256" key="1">
    <source>
        <dbReference type="ARBA" id="ARBA00023277"/>
    </source>
</evidence>
<sequence length="452" mass="49902">MELGVTAIQLLPVGAFAGAHNWGYDGVLAFAPAASYGHPDELKDLVQTAHRKGLMVLLDLACHYFGPEGNYLSVPAPEFFSGRATGLAGRSIDVTRAVGREFVIHNALYWLEEFHLDGLRLNAALLQEHAGEVDLLAALADAVREGPGKHRYCHLLLGHDQRAARYLQWDDHSVPRHYEAVWNDAAQQAMQEVLTAASAGAAATARTLDQLGVFLSRGFAAAGSDCLLPTAFVTFLQDYARIGDRALGERLHQLTPARPLGAMVATSLLAPMPPALFMGEEFAAAQPFLYFCDFNPDLVKNMAINRRKSFAHLQGFRTTRTRARIPDPMEAATFQRCQLDWNSVSQSPHADWLYFYRRLLAVRQREICPRLAGMHEEAVRYTLIGERGLSIRWTLGDDSVLTLLANYGVVPLEGLQRPAGTVLWAEPSEADPALTQGRLLPWSVVWLLRVVA</sequence>
<dbReference type="SUPFAM" id="SSF51445">
    <property type="entry name" value="(Trans)glycosidases"/>
    <property type="match status" value="1"/>
</dbReference>
<dbReference type="Gene3D" id="3.20.20.80">
    <property type="entry name" value="Glycosidases"/>
    <property type="match status" value="1"/>
</dbReference>
<dbReference type="Gene3D" id="1.10.10.760">
    <property type="entry name" value="E-set domains of sugar-utilizing enzymes"/>
    <property type="match status" value="1"/>
</dbReference>
<feature type="domain" description="DUF3459" evidence="2">
    <location>
        <begin position="379"/>
        <end position="446"/>
    </location>
</feature>
<dbReference type="PANTHER" id="PTHR43651">
    <property type="entry name" value="1,4-ALPHA-GLUCAN-BRANCHING ENZYME"/>
    <property type="match status" value="1"/>
</dbReference>
<evidence type="ECO:0000313" key="4">
    <source>
        <dbReference type="Proteomes" id="UP000706151"/>
    </source>
</evidence>
<evidence type="ECO:0000313" key="3">
    <source>
        <dbReference type="EMBL" id="MBK7954960.1"/>
    </source>
</evidence>
<dbReference type="CDD" id="cd11325">
    <property type="entry name" value="AmyAc_GTHase"/>
    <property type="match status" value="1"/>
</dbReference>
<organism evidence="3 4">
    <name type="scientific">Candidatus Accumulibacter affinis</name>
    <dbReference type="NCBI Taxonomy" id="2954384"/>
    <lineage>
        <taxon>Bacteria</taxon>
        <taxon>Pseudomonadati</taxon>
        <taxon>Pseudomonadota</taxon>
        <taxon>Betaproteobacteria</taxon>
        <taxon>Candidatus Accumulibacter</taxon>
    </lineage>
</organism>
<keyword evidence="1" id="KW-0119">Carbohydrate metabolism</keyword>
<accession>A0A935T8H8</accession>
<dbReference type="InterPro" id="IPR044901">
    <property type="entry name" value="Trehalose_TreZ_E-set_sf"/>
</dbReference>
<reference evidence="3 4" key="1">
    <citation type="submission" date="2020-10" db="EMBL/GenBank/DDBJ databases">
        <title>Connecting structure to function with the recovery of over 1000 high-quality activated sludge metagenome-assembled genomes encoding full-length rRNA genes using long-read sequencing.</title>
        <authorList>
            <person name="Singleton C.M."/>
            <person name="Petriglieri F."/>
            <person name="Kristensen J.M."/>
            <person name="Kirkegaard R.H."/>
            <person name="Michaelsen T.Y."/>
            <person name="Andersen M.H."/>
            <person name="Karst S.M."/>
            <person name="Dueholm M.S."/>
            <person name="Nielsen P.H."/>
            <person name="Albertsen M."/>
        </authorList>
    </citation>
    <scope>NUCLEOTIDE SEQUENCE [LARGE SCALE GENOMIC DNA]</scope>
    <source>
        <strain evidence="3">Fred_18-Q3-R57-64_BAT3C.720</strain>
    </source>
</reference>
<gene>
    <name evidence="3" type="ORF">IPK02_13935</name>
</gene>